<dbReference type="PANTHER" id="PTHR43777:SF1">
    <property type="entry name" value="MOLYBDENUM COFACTOR CYTIDYLYLTRANSFERASE"/>
    <property type="match status" value="1"/>
</dbReference>
<gene>
    <name evidence="3" type="ORF">ACFSOX_03500</name>
</gene>
<reference evidence="4" key="1">
    <citation type="journal article" date="2019" name="Int. J. Syst. Evol. Microbiol.">
        <title>The Global Catalogue of Microorganisms (GCM) 10K type strain sequencing project: providing services to taxonomists for standard genome sequencing and annotation.</title>
        <authorList>
            <consortium name="The Broad Institute Genomics Platform"/>
            <consortium name="The Broad Institute Genome Sequencing Center for Infectious Disease"/>
            <person name="Wu L."/>
            <person name="Ma J."/>
        </authorList>
    </citation>
    <scope>NUCLEOTIDE SEQUENCE [LARGE SCALE GENOMIC DNA]</scope>
    <source>
        <strain evidence="4">CGMCC 1.6774</strain>
    </source>
</reference>
<evidence type="ECO:0000259" key="2">
    <source>
        <dbReference type="SMART" id="SM00852"/>
    </source>
</evidence>
<name>A0ABW5AG41_9BRAD</name>
<dbReference type="PANTHER" id="PTHR43777">
    <property type="entry name" value="MOLYBDENUM COFACTOR CYTIDYLYLTRANSFERASE"/>
    <property type="match status" value="1"/>
</dbReference>
<dbReference type="Pfam" id="PF12804">
    <property type="entry name" value="NTP_transf_3"/>
    <property type="match status" value="1"/>
</dbReference>
<dbReference type="SUPFAM" id="SSF53448">
    <property type="entry name" value="Nucleotide-diphospho-sugar transferases"/>
    <property type="match status" value="1"/>
</dbReference>
<dbReference type="GO" id="GO:0016740">
    <property type="term" value="F:transferase activity"/>
    <property type="evidence" value="ECO:0007669"/>
    <property type="project" value="UniProtKB-KW"/>
</dbReference>
<feature type="domain" description="MoaB/Mog" evidence="2">
    <location>
        <begin position="168"/>
        <end position="301"/>
    </location>
</feature>
<comment type="caution">
    <text evidence="3">The sequence shown here is derived from an EMBL/GenBank/DDBJ whole genome shotgun (WGS) entry which is preliminary data.</text>
</comment>
<evidence type="ECO:0000256" key="1">
    <source>
        <dbReference type="ARBA" id="ARBA00022842"/>
    </source>
</evidence>
<keyword evidence="4" id="KW-1185">Reference proteome</keyword>
<evidence type="ECO:0000313" key="4">
    <source>
        <dbReference type="Proteomes" id="UP001597314"/>
    </source>
</evidence>
<dbReference type="InterPro" id="IPR025877">
    <property type="entry name" value="MobA-like_NTP_Trfase"/>
</dbReference>
<evidence type="ECO:0000313" key="3">
    <source>
        <dbReference type="EMBL" id="MFD2181205.1"/>
    </source>
</evidence>
<protein>
    <submittedName>
        <fullName evidence="3">NTP transferase domain-containing protein</fullName>
    </submittedName>
</protein>
<dbReference type="PIRSF" id="PIRSF036626">
    <property type="entry name" value="MPTBd_MobAlike"/>
    <property type="match status" value="1"/>
</dbReference>
<dbReference type="Pfam" id="PF00994">
    <property type="entry name" value="MoCF_biosynth"/>
    <property type="match status" value="1"/>
</dbReference>
<dbReference type="RefSeq" id="WP_378476395.1">
    <property type="nucleotide sequence ID" value="NZ_JBHUIW010000002.1"/>
</dbReference>
<dbReference type="EMBL" id="JBHUIW010000002">
    <property type="protein sequence ID" value="MFD2181205.1"/>
    <property type="molecule type" value="Genomic_DNA"/>
</dbReference>
<dbReference type="InterPro" id="IPR012184">
    <property type="entry name" value="Bifunc_Mopterin-bd"/>
</dbReference>
<dbReference type="Gene3D" id="3.90.105.10">
    <property type="entry name" value="Molybdopterin biosynthesis moea protein, domain 2"/>
    <property type="match status" value="1"/>
</dbReference>
<proteinExistence type="predicted"/>
<dbReference type="CDD" id="cd03522">
    <property type="entry name" value="MoeA_like"/>
    <property type="match status" value="1"/>
</dbReference>
<dbReference type="InterPro" id="IPR036425">
    <property type="entry name" value="MoaB/Mog-like_dom_sf"/>
</dbReference>
<keyword evidence="1" id="KW-0460">Magnesium</keyword>
<keyword evidence="3" id="KW-0808">Transferase</keyword>
<accession>A0ABW5AG41</accession>
<dbReference type="Proteomes" id="UP001597314">
    <property type="component" value="Unassembled WGS sequence"/>
</dbReference>
<sequence>MKFGPVPVAAATGAIVVHTVRQGGLVLKKGTVIGAAEMAALEAAGVDEIVVARLEPGDVPEDAAAGAIAAAAAGPGIRVDKAFTGRANLFADAAGVLIVDRDGVDRLNAVDPDITFATLPAFAPVVVGTMVATAKIIPFAVDGAARDAALAVSSGLVRVAPYRITKVAVVSTLLPGLADKVIEKTLRVTADRLAPAGATIVAERKVPHDTEAVTQAITRVLADGAELVIVFGASAIADRRDVIPAAVEAAGGRIARFGMPVDPGNLLMIAEVGGRPVLGAPGCARSPKENGFDWVLARLLCGLPVTSADVAGMGVGGLLMEIVTRPQPREEPSHPAVPSHGTKVAAVVLAAGRSTRMGGPNKLLAEIGGRPLVRIVVDAVLASQAGPIVVVTGHQRDRVRAALANLPVSFVHNPDYAEGLSTSVKAGIAALPEDVDGAIVCLGDMPQVDQDLIDRLIAAFDPEKGALIVIPTVDGKRGNPVVWSRRFFAELGRLTGDVGARNLIATYQEAVAEVPAAAAAATDVDTAEALAAVKAAIEGG</sequence>
<organism evidence="3 4">
    <name type="scientific">Rhodoplanes azumiensis</name>
    <dbReference type="NCBI Taxonomy" id="1897628"/>
    <lineage>
        <taxon>Bacteria</taxon>
        <taxon>Pseudomonadati</taxon>
        <taxon>Pseudomonadota</taxon>
        <taxon>Alphaproteobacteria</taxon>
        <taxon>Hyphomicrobiales</taxon>
        <taxon>Nitrobacteraceae</taxon>
        <taxon>Rhodoplanes</taxon>
    </lineage>
</organism>
<dbReference type="SUPFAM" id="SSF53218">
    <property type="entry name" value="Molybdenum cofactor biosynthesis proteins"/>
    <property type="match status" value="1"/>
</dbReference>
<dbReference type="Gene3D" id="3.40.980.10">
    <property type="entry name" value="MoaB/Mog-like domain"/>
    <property type="match status" value="1"/>
</dbReference>
<dbReference type="InterPro" id="IPR001453">
    <property type="entry name" value="MoaB/Mog_dom"/>
</dbReference>
<dbReference type="Gene3D" id="3.90.550.10">
    <property type="entry name" value="Spore Coat Polysaccharide Biosynthesis Protein SpsA, Chain A"/>
    <property type="match status" value="1"/>
</dbReference>
<dbReference type="SMART" id="SM00852">
    <property type="entry name" value="MoCF_biosynth"/>
    <property type="match status" value="1"/>
</dbReference>
<dbReference type="CDD" id="cd04182">
    <property type="entry name" value="GT_2_like_f"/>
    <property type="match status" value="1"/>
</dbReference>
<dbReference type="InterPro" id="IPR029044">
    <property type="entry name" value="Nucleotide-diphossugar_trans"/>
</dbReference>